<proteinExistence type="predicted"/>
<evidence type="ECO:0000313" key="2">
    <source>
        <dbReference type="Proteomes" id="UP001595914"/>
    </source>
</evidence>
<protein>
    <submittedName>
        <fullName evidence="1">DUF309 domain-containing protein</fullName>
    </submittedName>
</protein>
<dbReference type="RefSeq" id="WP_378416536.1">
    <property type="nucleotide sequence ID" value="NZ_JBHSFO010000004.1"/>
</dbReference>
<dbReference type="Proteomes" id="UP001595914">
    <property type="component" value="Unassembled WGS sequence"/>
</dbReference>
<organism evidence="1 2">
    <name type="scientific">Rhodococcus kronopolitis</name>
    <dbReference type="NCBI Taxonomy" id="1460226"/>
    <lineage>
        <taxon>Bacteria</taxon>
        <taxon>Bacillati</taxon>
        <taxon>Actinomycetota</taxon>
        <taxon>Actinomycetes</taxon>
        <taxon>Mycobacteriales</taxon>
        <taxon>Nocardiaceae</taxon>
        <taxon>Rhodococcus</taxon>
    </lineage>
</organism>
<accession>A0ABV9FPQ0</accession>
<reference evidence="2" key="1">
    <citation type="journal article" date="2019" name="Int. J. Syst. Evol. Microbiol.">
        <title>The Global Catalogue of Microorganisms (GCM) 10K type strain sequencing project: providing services to taxonomists for standard genome sequencing and annotation.</title>
        <authorList>
            <consortium name="The Broad Institute Genomics Platform"/>
            <consortium name="The Broad Institute Genome Sequencing Center for Infectious Disease"/>
            <person name="Wu L."/>
            <person name="Ma J."/>
        </authorList>
    </citation>
    <scope>NUCLEOTIDE SEQUENCE [LARGE SCALE GENOMIC DNA]</scope>
    <source>
        <strain evidence="2">CCUG 54520</strain>
    </source>
</reference>
<gene>
    <name evidence="1" type="ORF">ACFO6S_10135</name>
</gene>
<name>A0ABV9FPQ0_9NOCA</name>
<dbReference type="InterPro" id="IPR023203">
    <property type="entry name" value="TTHA0068_sf"/>
</dbReference>
<dbReference type="Gene3D" id="1.10.3450.10">
    <property type="entry name" value="TTHA0068-like"/>
    <property type="match status" value="1"/>
</dbReference>
<dbReference type="EMBL" id="JBHSFO010000004">
    <property type="protein sequence ID" value="MFC4604041.1"/>
    <property type="molecule type" value="Genomic_DNA"/>
</dbReference>
<sequence length="120" mass="12677">MTGTGDLGAVVTEAQRLLDGGDPAQAQRLFEVTWRTAPADELELWEGLGRLAAGLGAAVGDGPGAARELRRGAELVGVFEEHPPHALDVAGLRAWARHLADELDSGIPVETVPLPRLRMP</sequence>
<comment type="caution">
    <text evidence="1">The sequence shown here is derived from an EMBL/GenBank/DDBJ whole genome shotgun (WGS) entry which is preliminary data.</text>
</comment>
<dbReference type="SUPFAM" id="SSF140663">
    <property type="entry name" value="TTHA0068-like"/>
    <property type="match status" value="1"/>
</dbReference>
<keyword evidence="2" id="KW-1185">Reference proteome</keyword>
<evidence type="ECO:0000313" key="1">
    <source>
        <dbReference type="EMBL" id="MFC4604041.1"/>
    </source>
</evidence>